<dbReference type="GO" id="GO:0003729">
    <property type="term" value="F:mRNA binding"/>
    <property type="evidence" value="ECO:0007669"/>
    <property type="project" value="UniProtKB-ARBA"/>
</dbReference>
<feature type="compositionally biased region" description="Basic and acidic residues" evidence="5">
    <location>
        <begin position="192"/>
        <end position="204"/>
    </location>
</feature>
<evidence type="ECO:0000313" key="8">
    <source>
        <dbReference type="Proteomes" id="UP000178199"/>
    </source>
</evidence>
<dbReference type="PANTHER" id="PTHR10724:SF7">
    <property type="entry name" value="SMALL RIBOSOMAL SUBUNIT PROTEIN BS1C"/>
    <property type="match status" value="1"/>
</dbReference>
<feature type="region of interest" description="Disordered" evidence="5">
    <location>
        <begin position="187"/>
        <end position="222"/>
    </location>
</feature>
<comment type="similarity">
    <text evidence="1">Belongs to the bacterial ribosomal protein bS1 family.</text>
</comment>
<evidence type="ECO:0000256" key="4">
    <source>
        <dbReference type="ARBA" id="ARBA00025604"/>
    </source>
</evidence>
<dbReference type="InterPro" id="IPR050437">
    <property type="entry name" value="Ribos_protein_bS1-like"/>
</dbReference>
<evidence type="ECO:0000256" key="2">
    <source>
        <dbReference type="ARBA" id="ARBA00022980"/>
    </source>
</evidence>
<dbReference type="GO" id="GO:0003735">
    <property type="term" value="F:structural constituent of ribosome"/>
    <property type="evidence" value="ECO:0007669"/>
    <property type="project" value="TreeGrafter"/>
</dbReference>
<comment type="caution">
    <text evidence="7">The sequence shown here is derived from an EMBL/GenBank/DDBJ whole genome shotgun (WGS) entry which is preliminary data.</text>
</comment>
<dbReference type="PROSITE" id="PS50126">
    <property type="entry name" value="S1"/>
    <property type="match status" value="2"/>
</dbReference>
<dbReference type="InterPro" id="IPR012340">
    <property type="entry name" value="NA-bd_OB-fold"/>
</dbReference>
<dbReference type="GO" id="GO:0005737">
    <property type="term" value="C:cytoplasm"/>
    <property type="evidence" value="ECO:0007669"/>
    <property type="project" value="UniProtKB-ARBA"/>
</dbReference>
<dbReference type="PANTHER" id="PTHR10724">
    <property type="entry name" value="30S RIBOSOMAL PROTEIN S1"/>
    <property type="match status" value="1"/>
</dbReference>
<dbReference type="EMBL" id="MHTD01000023">
    <property type="protein sequence ID" value="OHA55792.1"/>
    <property type="molecule type" value="Genomic_DNA"/>
</dbReference>
<keyword evidence="3" id="KW-0687">Ribonucleoprotein</keyword>
<sequence length="222" mass="25056">MEVKVMTVQEDEEKLIFSERAAWEEKQKDKLDQFKVGDIVEGKISGVVDFGCFVEFGQGLEGLVHISELAWQRIDNPRDVVKSGDKVKAKIINLDGSKISLSFRRLHDDPWKNVDEKYQLNDIVEGKVLKVNPFGVFVELDPEIHGLAHVSELSEKPVKDPTEIVKIGETRQWRIISMDPKEHRLGLSIKALETKPEVTEKETATEATPPAEPSPQTETEAT</sequence>
<evidence type="ECO:0000259" key="6">
    <source>
        <dbReference type="PROSITE" id="PS50126"/>
    </source>
</evidence>
<dbReference type="FunFam" id="2.40.50.140:FF:000103">
    <property type="entry name" value="protein RRP5 homolog"/>
    <property type="match status" value="1"/>
</dbReference>
<evidence type="ECO:0000313" key="7">
    <source>
        <dbReference type="EMBL" id="OHA55792.1"/>
    </source>
</evidence>
<dbReference type="GO" id="GO:0006412">
    <property type="term" value="P:translation"/>
    <property type="evidence" value="ECO:0007669"/>
    <property type="project" value="TreeGrafter"/>
</dbReference>
<dbReference type="Proteomes" id="UP000178199">
    <property type="component" value="Unassembled WGS sequence"/>
</dbReference>
<protein>
    <recommendedName>
        <fullName evidence="6">S1 motif domain-containing protein</fullName>
    </recommendedName>
</protein>
<evidence type="ECO:0000256" key="1">
    <source>
        <dbReference type="ARBA" id="ARBA00006767"/>
    </source>
</evidence>
<accession>A0A1G2Q782</accession>
<keyword evidence="2" id="KW-0689">Ribosomal protein</keyword>
<comment type="function">
    <text evidence="4">Binds mRNA; thus facilitating recognition of the initiation point. It is needed to translate mRNA with a short Shine-Dalgarno (SD) purine-rich sequence.</text>
</comment>
<feature type="domain" description="S1 motif" evidence="6">
    <location>
        <begin position="37"/>
        <end position="104"/>
    </location>
</feature>
<reference evidence="7 8" key="1">
    <citation type="journal article" date="2016" name="Nat. Commun.">
        <title>Thousands of microbial genomes shed light on interconnected biogeochemical processes in an aquifer system.</title>
        <authorList>
            <person name="Anantharaman K."/>
            <person name="Brown C.T."/>
            <person name="Hug L.A."/>
            <person name="Sharon I."/>
            <person name="Castelle C.J."/>
            <person name="Probst A.J."/>
            <person name="Thomas B.C."/>
            <person name="Singh A."/>
            <person name="Wilkins M.J."/>
            <person name="Karaoz U."/>
            <person name="Brodie E.L."/>
            <person name="Williams K.H."/>
            <person name="Hubbard S.S."/>
            <person name="Banfield J.F."/>
        </authorList>
    </citation>
    <scope>NUCLEOTIDE SEQUENCE [LARGE SCALE GENOMIC DNA]</scope>
</reference>
<organism evidence="7 8">
    <name type="scientific">Candidatus Veblenbacteria bacterium RIFOXYC1_FULL_42_9</name>
    <dbReference type="NCBI Taxonomy" id="1802427"/>
    <lineage>
        <taxon>Bacteria</taxon>
        <taxon>Candidatus Vebleniibacteriota</taxon>
    </lineage>
</organism>
<evidence type="ECO:0000256" key="5">
    <source>
        <dbReference type="SAM" id="MobiDB-lite"/>
    </source>
</evidence>
<dbReference type="SMART" id="SM00316">
    <property type="entry name" value="S1"/>
    <property type="match status" value="2"/>
</dbReference>
<gene>
    <name evidence="7" type="ORF">A2429_01065</name>
</gene>
<name>A0A1G2Q782_9BACT</name>
<feature type="domain" description="S1 motif" evidence="6">
    <location>
        <begin position="121"/>
        <end position="190"/>
    </location>
</feature>
<dbReference type="InterPro" id="IPR035104">
    <property type="entry name" value="Ribosomal_protein_S1-like"/>
</dbReference>
<dbReference type="SUPFAM" id="SSF50249">
    <property type="entry name" value="Nucleic acid-binding proteins"/>
    <property type="match status" value="2"/>
</dbReference>
<dbReference type="PRINTS" id="PR00681">
    <property type="entry name" value="RIBOSOMALS1"/>
</dbReference>
<dbReference type="FunFam" id="2.40.50.140:FF:000051">
    <property type="entry name" value="RNA-binding transcriptional accessory protein"/>
    <property type="match status" value="1"/>
</dbReference>
<evidence type="ECO:0000256" key="3">
    <source>
        <dbReference type="ARBA" id="ARBA00023274"/>
    </source>
</evidence>
<dbReference type="InterPro" id="IPR003029">
    <property type="entry name" value="S1_domain"/>
</dbReference>
<dbReference type="AlphaFoldDB" id="A0A1G2Q782"/>
<proteinExistence type="inferred from homology"/>
<dbReference type="Pfam" id="PF00575">
    <property type="entry name" value="S1"/>
    <property type="match status" value="2"/>
</dbReference>
<dbReference type="Gene3D" id="2.40.50.140">
    <property type="entry name" value="Nucleic acid-binding proteins"/>
    <property type="match status" value="2"/>
</dbReference>
<feature type="compositionally biased region" description="Low complexity" evidence="5">
    <location>
        <begin position="205"/>
        <end position="222"/>
    </location>
</feature>